<protein>
    <submittedName>
        <fullName evidence="3">HEAT repeat domain-containing protein</fullName>
    </submittedName>
</protein>
<dbReference type="InterPro" id="IPR011989">
    <property type="entry name" value="ARM-like"/>
</dbReference>
<evidence type="ECO:0000256" key="1">
    <source>
        <dbReference type="ARBA" id="ARBA00022737"/>
    </source>
</evidence>
<dbReference type="OrthoDB" id="342668at2"/>
<dbReference type="InterPro" id="IPR016024">
    <property type="entry name" value="ARM-type_fold"/>
</dbReference>
<comment type="caution">
    <text evidence="3">The sequence shown here is derived from an EMBL/GenBank/DDBJ whole genome shotgun (WGS) entry which is preliminary data.</text>
</comment>
<dbReference type="AlphaFoldDB" id="A0A4R9M430"/>
<name>A0A4R9M430_9LEPT</name>
<dbReference type="InterPro" id="IPR000357">
    <property type="entry name" value="HEAT"/>
</dbReference>
<keyword evidence="1" id="KW-0677">Repeat</keyword>
<evidence type="ECO:0000256" key="2">
    <source>
        <dbReference type="SAM" id="MobiDB-lite"/>
    </source>
</evidence>
<evidence type="ECO:0000313" key="3">
    <source>
        <dbReference type="EMBL" id="TGN20635.1"/>
    </source>
</evidence>
<evidence type="ECO:0000313" key="4">
    <source>
        <dbReference type="Proteomes" id="UP000298058"/>
    </source>
</evidence>
<reference evidence="3" key="1">
    <citation type="journal article" date="2019" name="PLoS Negl. Trop. Dis.">
        <title>Revisiting the worldwide diversity of Leptospira species in the environment.</title>
        <authorList>
            <person name="Vincent A.T."/>
            <person name="Schiettekatte O."/>
            <person name="Bourhy P."/>
            <person name="Veyrier F.J."/>
            <person name="Picardeau M."/>
        </authorList>
    </citation>
    <scope>NUCLEOTIDE SEQUENCE [LARGE SCALE GENOMIC DNA]</scope>
    <source>
        <strain evidence="3">201300427</strain>
    </source>
</reference>
<keyword evidence="4" id="KW-1185">Reference proteome</keyword>
<gene>
    <name evidence="3" type="ORF">EHS15_02930</name>
</gene>
<sequence>MFPQGNKDVSEEQSAFFREQRRRLDSADTNEIRDAIDRLTYVSNSSGVRDIISALKGNPTFPSYSGNSPVIKFYAAKALGKKKEKIAIEPLLSEFKKNAEPLVEREIKPRSLKDGVNGNESLSSPYFFLEDDISMVLACGEMLRALGNIPLNENSEKEIKQSLSHKNFYIRASAADAIYQSGKKGLISGLSESYGKEKDPYAKISILSALVGLEREPNQNFKSVLESLQDSDPEIRKKASEALVRLDLRIASPYLEKAISLENHPGVLAQMKEDYKQLESFRVP</sequence>
<organism evidence="3 4">
    <name type="scientific">Leptospira idonii</name>
    <dbReference type="NCBI Taxonomy" id="1193500"/>
    <lineage>
        <taxon>Bacteria</taxon>
        <taxon>Pseudomonadati</taxon>
        <taxon>Spirochaetota</taxon>
        <taxon>Spirochaetia</taxon>
        <taxon>Leptospirales</taxon>
        <taxon>Leptospiraceae</taxon>
        <taxon>Leptospira</taxon>
    </lineage>
</organism>
<dbReference type="Pfam" id="PF02985">
    <property type="entry name" value="HEAT"/>
    <property type="match status" value="1"/>
</dbReference>
<dbReference type="EMBL" id="RQHW01000010">
    <property type="protein sequence ID" value="TGN20635.1"/>
    <property type="molecule type" value="Genomic_DNA"/>
</dbReference>
<dbReference type="Gene3D" id="1.25.10.10">
    <property type="entry name" value="Leucine-rich Repeat Variant"/>
    <property type="match status" value="1"/>
</dbReference>
<feature type="region of interest" description="Disordered" evidence="2">
    <location>
        <begin position="1"/>
        <end position="22"/>
    </location>
</feature>
<dbReference type="Proteomes" id="UP000298058">
    <property type="component" value="Unassembled WGS sequence"/>
</dbReference>
<accession>A0A4R9M430</accession>
<proteinExistence type="predicted"/>
<dbReference type="SUPFAM" id="SSF48371">
    <property type="entry name" value="ARM repeat"/>
    <property type="match status" value="1"/>
</dbReference>